<keyword evidence="3" id="KW-1185">Reference proteome</keyword>
<comment type="caution">
    <text evidence="2">The sequence shown here is derived from an EMBL/GenBank/DDBJ whole genome shotgun (WGS) entry which is preliminary data.</text>
</comment>
<evidence type="ECO:0000256" key="1">
    <source>
        <dbReference type="SAM" id="Phobius"/>
    </source>
</evidence>
<dbReference type="Pfam" id="PF16074">
    <property type="entry name" value="PilW"/>
    <property type="match status" value="1"/>
</dbReference>
<keyword evidence="1" id="KW-0812">Transmembrane</keyword>
<keyword evidence="1" id="KW-0472">Membrane</keyword>
<dbReference type="Pfam" id="PF07963">
    <property type="entry name" value="N_methyl"/>
    <property type="match status" value="1"/>
</dbReference>
<reference evidence="2 3" key="1">
    <citation type="submission" date="2023-04" db="EMBL/GenBank/DDBJ databases">
        <title>Lysobacter sp. strain UC isolated from soil sample.</title>
        <authorList>
            <person name="Choksket S."/>
            <person name="Harshvardhan F."/>
            <person name="Rana R."/>
            <person name="Patil P.B."/>
            <person name="Korpole S."/>
        </authorList>
    </citation>
    <scope>NUCLEOTIDE SEQUENCE [LARGE SCALE GENOMIC DNA]</scope>
    <source>
        <strain evidence="2 3">UC</strain>
    </source>
</reference>
<dbReference type="RefSeq" id="WP_309262360.1">
    <property type="nucleotide sequence ID" value="NZ_JARUHG010000002.1"/>
</dbReference>
<organism evidence="2 3">
    <name type="scientific">Lysobacter arvi</name>
    <dbReference type="NCBI Taxonomy" id="3038776"/>
    <lineage>
        <taxon>Bacteria</taxon>
        <taxon>Pseudomonadati</taxon>
        <taxon>Pseudomonadota</taxon>
        <taxon>Gammaproteobacteria</taxon>
        <taxon>Lysobacterales</taxon>
        <taxon>Lysobacteraceae</taxon>
        <taxon>Lysobacter</taxon>
    </lineage>
</organism>
<proteinExistence type="predicted"/>
<protein>
    <submittedName>
        <fullName evidence="2">PilW family protein</fullName>
    </submittedName>
</protein>
<dbReference type="PROSITE" id="PS00409">
    <property type="entry name" value="PROKAR_NTER_METHYL"/>
    <property type="match status" value="1"/>
</dbReference>
<sequence length="431" mass="45894">MKNLHPSIARKAAGLSLIELMIAMVIGLILLMGLVQVMSASRAAYQLSTGVARTQENARFAVDFLQRDLRMAGHMGCVNDQSHMAPESPGSSDASRQGMNLWFLSEAQRNARTFTALSGDTYALRFDMGVQGFEAQNTGPQDTVTLTEGTPVAGNANQWVPALPPQIAGLQPVPGSDIVVVRFLSRDGVPATLASTSANNYTVTPDAYGTSVATTDSSGMFALADCQQVSIFAADAVDAAGVITVSVGGLNKSGLVGDEWSFESAQNKPVLYRAETVVYYVGVGAGTNVDGTKAPSLWRARAIAKAGKVEFEKEELVEGVDSLQLLYGMDENLPVALPRGNIERIRTAAAVNTVANSNPSNEQADEWRRVGAVQVGLLMRSADRSAAEQATTTPILLGVKMQRGAADTRSDGHYRSVYETTVVMRNRLFGN</sequence>
<accession>A0ABU1CDF6</accession>
<keyword evidence="1" id="KW-1133">Transmembrane helix</keyword>
<gene>
    <name evidence="2" type="ORF">P8609_09530</name>
</gene>
<feature type="transmembrane region" description="Helical" evidence="1">
    <location>
        <begin position="12"/>
        <end position="35"/>
    </location>
</feature>
<dbReference type="Proteomes" id="UP001233535">
    <property type="component" value="Unassembled WGS sequence"/>
</dbReference>
<evidence type="ECO:0000313" key="3">
    <source>
        <dbReference type="Proteomes" id="UP001233535"/>
    </source>
</evidence>
<evidence type="ECO:0000313" key="2">
    <source>
        <dbReference type="EMBL" id="MDR0183211.1"/>
    </source>
</evidence>
<name>A0ABU1CDF6_9GAMM</name>
<dbReference type="InterPro" id="IPR012902">
    <property type="entry name" value="N_methyl_site"/>
</dbReference>
<dbReference type="EMBL" id="JARUHG010000002">
    <property type="protein sequence ID" value="MDR0183211.1"/>
    <property type="molecule type" value="Genomic_DNA"/>
</dbReference>
<dbReference type="InterPro" id="IPR032092">
    <property type="entry name" value="PilW"/>
</dbReference>